<dbReference type="EMBL" id="LR796358">
    <property type="protein sequence ID" value="CAB4138901.1"/>
    <property type="molecule type" value="Genomic_DNA"/>
</dbReference>
<dbReference type="PRINTS" id="PR01228">
    <property type="entry name" value="EGGSHELL"/>
</dbReference>
<accession>A0A6J5LXR6</accession>
<dbReference type="Pfam" id="PF02839">
    <property type="entry name" value="CBM_5_12"/>
    <property type="match status" value="1"/>
</dbReference>
<dbReference type="InterPro" id="IPR003610">
    <property type="entry name" value="CBM5/12"/>
</dbReference>
<protein>
    <submittedName>
        <fullName evidence="4">Uncharacterized protein</fullName>
    </submittedName>
</protein>
<dbReference type="GO" id="GO:0005576">
    <property type="term" value="C:extracellular region"/>
    <property type="evidence" value="ECO:0007669"/>
    <property type="project" value="InterPro"/>
</dbReference>
<dbReference type="Gene3D" id="2.10.10.20">
    <property type="entry name" value="Carbohydrate-binding module superfamily 5/12"/>
    <property type="match status" value="1"/>
</dbReference>
<proteinExistence type="predicted"/>
<evidence type="ECO:0000259" key="3">
    <source>
        <dbReference type="Pfam" id="PF21722"/>
    </source>
</evidence>
<dbReference type="GO" id="GO:0004553">
    <property type="term" value="F:hydrolase activity, hydrolyzing O-glycosyl compounds"/>
    <property type="evidence" value="ECO:0007669"/>
    <property type="project" value="InterPro"/>
</dbReference>
<feature type="region of interest" description="Disordered" evidence="1">
    <location>
        <begin position="433"/>
        <end position="492"/>
    </location>
</feature>
<dbReference type="GO" id="GO:0005975">
    <property type="term" value="P:carbohydrate metabolic process"/>
    <property type="evidence" value="ECO:0007669"/>
    <property type="project" value="InterPro"/>
</dbReference>
<dbReference type="GO" id="GO:0030246">
    <property type="term" value="F:carbohydrate binding"/>
    <property type="evidence" value="ECO:0007669"/>
    <property type="project" value="InterPro"/>
</dbReference>
<name>A0A6J5LXR6_9CAUD</name>
<reference evidence="4" key="1">
    <citation type="submission" date="2020-04" db="EMBL/GenBank/DDBJ databases">
        <authorList>
            <person name="Chiriac C."/>
            <person name="Salcher M."/>
            <person name="Ghai R."/>
            <person name="Kavagutti S V."/>
        </authorList>
    </citation>
    <scope>NUCLEOTIDE SEQUENCE</scope>
</reference>
<evidence type="ECO:0000313" key="4">
    <source>
        <dbReference type="EMBL" id="CAB4138901.1"/>
    </source>
</evidence>
<evidence type="ECO:0000259" key="2">
    <source>
        <dbReference type="Pfam" id="PF02839"/>
    </source>
</evidence>
<dbReference type="InterPro" id="IPR049304">
    <property type="entry name" value="Gly_rich_dom"/>
</dbReference>
<organism evidence="4">
    <name type="scientific">uncultured Caudovirales phage</name>
    <dbReference type="NCBI Taxonomy" id="2100421"/>
    <lineage>
        <taxon>Viruses</taxon>
        <taxon>Duplodnaviria</taxon>
        <taxon>Heunggongvirae</taxon>
        <taxon>Uroviricota</taxon>
        <taxon>Caudoviricetes</taxon>
        <taxon>Peduoviridae</taxon>
        <taxon>Maltschvirus</taxon>
        <taxon>Maltschvirus maltsch</taxon>
    </lineage>
</organism>
<feature type="domain" description="Chitin-binding type-3" evidence="2">
    <location>
        <begin position="87"/>
        <end position="114"/>
    </location>
</feature>
<sequence length="492" mass="46892">MAKRPTITTLSSGFNSTATLNANFEAIREAFDNTVSLDGSVPNAMGADFDLNGKALLNVGNIDADNLTLNGQTVTELASVPEWRGSWLTGTSYVKNDLVRNAGSAYICLVAHTSGTFSTDLVASRWELFAEKGAAGAGTGDMLAANNLTDVANAATARANLGAQAADNTLTALAGLDTAAGVVVQTGADTFTKRTVTAGTGISVTNGTGAAGNPTVAADLASQAEAEAGTDNTKLMTPLRSAQAIAALSGSVDYQEFTASGTWTKPSGLSANAIVIVEAWGAGGGGSRCPVGTDRVSAGGGGGAYFTHQFLASTLTATVAVTVGAGGAGSTTDSTPATAGNGGNSTFGGYLTAFGGGGARTATSSSASGGNGGSYEVAADAYISTGIWGGDGASDTATNVSATGGIFYGGSGGGAGVMSGADGWFGCGGGGGGSSTGAGSGGGTSRFGGAGGTGGTTGAGTAGSAPGGGGGGGRGGNGGAGGRGEVRVWTIG</sequence>
<feature type="domain" description="Glycine-rich" evidence="3">
    <location>
        <begin position="262"/>
        <end position="488"/>
    </location>
</feature>
<feature type="compositionally biased region" description="Gly residues" evidence="1">
    <location>
        <begin position="433"/>
        <end position="483"/>
    </location>
</feature>
<dbReference type="Pfam" id="PF21722">
    <property type="entry name" value="Gly_rich_2"/>
    <property type="match status" value="1"/>
</dbReference>
<evidence type="ECO:0000256" key="1">
    <source>
        <dbReference type="SAM" id="MobiDB-lite"/>
    </source>
</evidence>
<gene>
    <name evidence="4" type="ORF">UFOVP343_24</name>
</gene>